<name>A0ABT8X7V8_9FLAO</name>
<evidence type="ECO:0000313" key="2">
    <source>
        <dbReference type="Proteomes" id="UP001176891"/>
    </source>
</evidence>
<dbReference type="RefSeq" id="WP_303284319.1">
    <property type="nucleotide sequence ID" value="NZ_BAABCZ010000007.1"/>
</dbReference>
<accession>A0ABT8X7V8</accession>
<keyword evidence="2" id="KW-1185">Reference proteome</keyword>
<reference evidence="1" key="1">
    <citation type="submission" date="2023-07" db="EMBL/GenBank/DDBJ databases">
        <title>Two novel species in the genus Flavivirga.</title>
        <authorList>
            <person name="Kwon K."/>
        </authorList>
    </citation>
    <scope>NUCLEOTIDE SEQUENCE</scope>
    <source>
        <strain evidence="1">KACC 14157</strain>
    </source>
</reference>
<proteinExistence type="predicted"/>
<comment type="caution">
    <text evidence="1">The sequence shown here is derived from an EMBL/GenBank/DDBJ whole genome shotgun (WGS) entry which is preliminary data.</text>
</comment>
<sequence>MKKIILPTLLFFFLLNTSAQQNREKIKALKISFITEKLDLTEQEAQKFWPIYNNYYKATSKIRHEDIRDIRREIKKDISTLTDKRAKELITKLNDVEIALHKQRIELSSKLLKIMPPKKIILLKIAEDDFKRKMLERYKNKERQR</sequence>
<gene>
    <name evidence="1" type="ORF">Q4Q39_19780</name>
</gene>
<dbReference type="Proteomes" id="UP001176891">
    <property type="component" value="Unassembled WGS sequence"/>
</dbReference>
<dbReference type="EMBL" id="JAUOEM010000010">
    <property type="protein sequence ID" value="MDO5989650.1"/>
    <property type="molecule type" value="Genomic_DNA"/>
</dbReference>
<protein>
    <submittedName>
        <fullName evidence="1">Sensor of ECF-type sigma factor</fullName>
    </submittedName>
</protein>
<evidence type="ECO:0000313" key="1">
    <source>
        <dbReference type="EMBL" id="MDO5989650.1"/>
    </source>
</evidence>
<organism evidence="1 2">
    <name type="scientific">Flavivirga amylovorans</name>
    <dbReference type="NCBI Taxonomy" id="870486"/>
    <lineage>
        <taxon>Bacteria</taxon>
        <taxon>Pseudomonadati</taxon>
        <taxon>Bacteroidota</taxon>
        <taxon>Flavobacteriia</taxon>
        <taxon>Flavobacteriales</taxon>
        <taxon>Flavobacteriaceae</taxon>
        <taxon>Flavivirga</taxon>
    </lineage>
</organism>